<dbReference type="Proteomes" id="UP000245119">
    <property type="component" value="Linkage Group LG5"/>
</dbReference>
<evidence type="ECO:0000256" key="2">
    <source>
        <dbReference type="ARBA" id="ARBA00023295"/>
    </source>
</evidence>
<dbReference type="PANTHER" id="PTHR11177:SF317">
    <property type="entry name" value="CHITINASE 12-RELATED"/>
    <property type="match status" value="1"/>
</dbReference>
<evidence type="ECO:0000259" key="5">
    <source>
        <dbReference type="PROSITE" id="PS51910"/>
    </source>
</evidence>
<dbReference type="InterPro" id="IPR011583">
    <property type="entry name" value="Chitinase_II/V-like_cat"/>
</dbReference>
<sequence length="374" mass="39774">MQGQALSSPILACYYQPTGYFPPSKVPADLCTHLIYAFGTITSSGSSGPGIVPPTGSQASAWRTLTSLKTSNPDLKVLLSLQQGFPTVVGSDQSKMQAFATNAIALLRQYSLDGVDFDWEFPSSSDRANYANFLRIVRSAVQEEAQKTGRPPLLVSLALANNVYTAKAAYDFNTLASTVDFATAMAYDFHLYIKNKDVKTGYNSPLFTTPGDPTYFSASALANFYLQQGLPGEKLLLGIPTYGRSWTLADASNHNLHAPATGKGAPGPVRGLTGIYAYPDACKSGATVVEDSTLECLPVPGPDCNWAAGQGLGGVGVWSLALDDVDGVCGVQFPLVTSMKEALLPALRVRGQDTGRSLPVRDLQPGRVVKMTQT</sequence>
<dbReference type="STRING" id="400727.A0A2T7P9U5"/>
<comment type="caution">
    <text evidence="6">The sequence shown here is derived from an EMBL/GenBank/DDBJ whole genome shotgun (WGS) entry which is preliminary data.</text>
</comment>
<reference evidence="6 7" key="1">
    <citation type="submission" date="2018-04" db="EMBL/GenBank/DDBJ databases">
        <title>The genome of golden apple snail Pomacea canaliculata provides insight into stress tolerance and invasive adaptation.</title>
        <authorList>
            <person name="Liu C."/>
            <person name="Liu B."/>
            <person name="Ren Y."/>
            <person name="Zhang Y."/>
            <person name="Wang H."/>
            <person name="Li S."/>
            <person name="Jiang F."/>
            <person name="Yin L."/>
            <person name="Zhang G."/>
            <person name="Qian W."/>
            <person name="Fan W."/>
        </authorList>
    </citation>
    <scope>NUCLEOTIDE SEQUENCE [LARGE SCALE GENOMIC DNA]</scope>
    <source>
        <strain evidence="6">SZHN2017</strain>
        <tissue evidence="6">Muscle</tissue>
    </source>
</reference>
<organism evidence="6 7">
    <name type="scientific">Pomacea canaliculata</name>
    <name type="common">Golden apple snail</name>
    <dbReference type="NCBI Taxonomy" id="400727"/>
    <lineage>
        <taxon>Eukaryota</taxon>
        <taxon>Metazoa</taxon>
        <taxon>Spiralia</taxon>
        <taxon>Lophotrochozoa</taxon>
        <taxon>Mollusca</taxon>
        <taxon>Gastropoda</taxon>
        <taxon>Caenogastropoda</taxon>
        <taxon>Architaenioglossa</taxon>
        <taxon>Ampullarioidea</taxon>
        <taxon>Ampullariidae</taxon>
        <taxon>Pomacea</taxon>
    </lineage>
</organism>
<keyword evidence="1 3" id="KW-0378">Hydrolase</keyword>
<dbReference type="InterPro" id="IPR001579">
    <property type="entry name" value="Glyco_hydro_18_chit_AS"/>
</dbReference>
<evidence type="ECO:0000313" key="7">
    <source>
        <dbReference type="Proteomes" id="UP000245119"/>
    </source>
</evidence>
<accession>A0A2T7P9U5</accession>
<dbReference type="EMBL" id="PZQS01000005">
    <property type="protein sequence ID" value="PVD30176.1"/>
    <property type="molecule type" value="Genomic_DNA"/>
</dbReference>
<dbReference type="SMART" id="SM00636">
    <property type="entry name" value="Glyco_18"/>
    <property type="match status" value="1"/>
</dbReference>
<dbReference type="PANTHER" id="PTHR11177">
    <property type="entry name" value="CHITINASE"/>
    <property type="match status" value="1"/>
</dbReference>
<dbReference type="PROSITE" id="PS51910">
    <property type="entry name" value="GH18_2"/>
    <property type="match status" value="1"/>
</dbReference>
<evidence type="ECO:0000256" key="1">
    <source>
        <dbReference type="ARBA" id="ARBA00022801"/>
    </source>
</evidence>
<dbReference type="PROSITE" id="PS01095">
    <property type="entry name" value="GH18_1"/>
    <property type="match status" value="1"/>
</dbReference>
<dbReference type="InterPro" id="IPR017853">
    <property type="entry name" value="GH"/>
</dbReference>
<comment type="similarity">
    <text evidence="4">Belongs to the glycosyl hydrolase 18 family.</text>
</comment>
<evidence type="ECO:0000256" key="3">
    <source>
        <dbReference type="RuleBase" id="RU000489"/>
    </source>
</evidence>
<dbReference type="GO" id="GO:0006032">
    <property type="term" value="P:chitin catabolic process"/>
    <property type="evidence" value="ECO:0007669"/>
    <property type="project" value="TreeGrafter"/>
</dbReference>
<dbReference type="Gene3D" id="3.20.20.80">
    <property type="entry name" value="Glycosidases"/>
    <property type="match status" value="1"/>
</dbReference>
<name>A0A2T7P9U5_POMCA</name>
<dbReference type="GO" id="GO:0004568">
    <property type="term" value="F:chitinase activity"/>
    <property type="evidence" value="ECO:0007669"/>
    <property type="project" value="TreeGrafter"/>
</dbReference>
<dbReference type="GO" id="GO:0005576">
    <property type="term" value="C:extracellular region"/>
    <property type="evidence" value="ECO:0007669"/>
    <property type="project" value="TreeGrafter"/>
</dbReference>
<dbReference type="OrthoDB" id="76388at2759"/>
<dbReference type="AlphaFoldDB" id="A0A2T7P9U5"/>
<keyword evidence="7" id="KW-1185">Reference proteome</keyword>
<dbReference type="Pfam" id="PF00704">
    <property type="entry name" value="Glyco_hydro_18"/>
    <property type="match status" value="1"/>
</dbReference>
<proteinExistence type="inferred from homology"/>
<dbReference type="InterPro" id="IPR029070">
    <property type="entry name" value="Chitinase_insertion_sf"/>
</dbReference>
<dbReference type="InterPro" id="IPR001223">
    <property type="entry name" value="Glyco_hydro18_cat"/>
</dbReference>
<evidence type="ECO:0000256" key="4">
    <source>
        <dbReference type="RuleBase" id="RU004453"/>
    </source>
</evidence>
<dbReference type="GO" id="GO:0008061">
    <property type="term" value="F:chitin binding"/>
    <property type="evidence" value="ECO:0007669"/>
    <property type="project" value="InterPro"/>
</dbReference>
<gene>
    <name evidence="6" type="ORF">C0Q70_09438</name>
</gene>
<feature type="domain" description="GH18" evidence="5">
    <location>
        <begin position="9"/>
        <end position="346"/>
    </location>
</feature>
<dbReference type="SUPFAM" id="SSF51445">
    <property type="entry name" value="(Trans)glycosidases"/>
    <property type="match status" value="1"/>
</dbReference>
<dbReference type="SUPFAM" id="SSF54556">
    <property type="entry name" value="Chitinase insertion domain"/>
    <property type="match status" value="1"/>
</dbReference>
<keyword evidence="2 3" id="KW-0326">Glycosidase</keyword>
<dbReference type="GO" id="GO:0005975">
    <property type="term" value="P:carbohydrate metabolic process"/>
    <property type="evidence" value="ECO:0007669"/>
    <property type="project" value="InterPro"/>
</dbReference>
<dbReference type="Gene3D" id="3.10.50.10">
    <property type="match status" value="1"/>
</dbReference>
<evidence type="ECO:0000313" key="6">
    <source>
        <dbReference type="EMBL" id="PVD30176.1"/>
    </source>
</evidence>
<dbReference type="InterPro" id="IPR050314">
    <property type="entry name" value="Glycosyl_Hydrlase_18"/>
</dbReference>
<protein>
    <recommendedName>
        <fullName evidence="5">GH18 domain-containing protein</fullName>
    </recommendedName>
</protein>